<reference evidence="1" key="1">
    <citation type="journal article" date="2014" name="Front. Microbiol.">
        <title>High frequency of phylogenetically diverse reductive dehalogenase-homologous genes in deep subseafloor sedimentary metagenomes.</title>
        <authorList>
            <person name="Kawai M."/>
            <person name="Futagami T."/>
            <person name="Toyoda A."/>
            <person name="Takaki Y."/>
            <person name="Nishi S."/>
            <person name="Hori S."/>
            <person name="Arai W."/>
            <person name="Tsubouchi T."/>
            <person name="Morono Y."/>
            <person name="Uchiyama I."/>
            <person name="Ito T."/>
            <person name="Fujiyama A."/>
            <person name="Inagaki F."/>
            <person name="Takami H."/>
        </authorList>
    </citation>
    <scope>NUCLEOTIDE SEQUENCE</scope>
    <source>
        <strain evidence="1">Expedition CK06-06</strain>
    </source>
</reference>
<evidence type="ECO:0000313" key="1">
    <source>
        <dbReference type="EMBL" id="GAH32518.1"/>
    </source>
</evidence>
<feature type="non-terminal residue" evidence="1">
    <location>
        <position position="40"/>
    </location>
</feature>
<comment type="caution">
    <text evidence="1">The sequence shown here is derived from an EMBL/GenBank/DDBJ whole genome shotgun (WGS) entry which is preliminary data.</text>
</comment>
<gene>
    <name evidence="1" type="ORF">S03H2_21873</name>
</gene>
<dbReference type="AlphaFoldDB" id="X1GHN9"/>
<organism evidence="1">
    <name type="scientific">marine sediment metagenome</name>
    <dbReference type="NCBI Taxonomy" id="412755"/>
    <lineage>
        <taxon>unclassified sequences</taxon>
        <taxon>metagenomes</taxon>
        <taxon>ecological metagenomes</taxon>
    </lineage>
</organism>
<dbReference type="EMBL" id="BARU01011699">
    <property type="protein sequence ID" value="GAH32518.1"/>
    <property type="molecule type" value="Genomic_DNA"/>
</dbReference>
<sequence length="40" mass="4853">METRVNEEIKKIIMTELPRLMKSDPDIRTFILDVTRERYA</sequence>
<name>X1GHN9_9ZZZZ</name>
<protein>
    <submittedName>
        <fullName evidence="1">Uncharacterized protein</fullName>
    </submittedName>
</protein>
<proteinExistence type="predicted"/>
<accession>X1GHN9</accession>